<reference evidence="9 10" key="2">
    <citation type="submission" date="2020-03" db="EMBL/GenBank/DDBJ databases">
        <authorList>
            <person name="Ichikawa N."/>
            <person name="Kimura A."/>
            <person name="Kitahashi Y."/>
            <person name="Uohara A."/>
        </authorList>
    </citation>
    <scope>NUCLEOTIDE SEQUENCE [LARGE SCALE GENOMIC DNA]</scope>
    <source>
        <strain evidence="9 10">NBRC 108638</strain>
    </source>
</reference>
<dbReference type="SUPFAM" id="SSF161098">
    <property type="entry name" value="MetI-like"/>
    <property type="match status" value="1"/>
</dbReference>
<dbReference type="EMBL" id="BLPG01000001">
    <property type="protein sequence ID" value="GFJ95595.1"/>
    <property type="molecule type" value="Genomic_DNA"/>
</dbReference>
<evidence type="ECO:0000256" key="1">
    <source>
        <dbReference type="ARBA" id="ARBA00004651"/>
    </source>
</evidence>
<feature type="transmembrane region" description="Helical" evidence="7">
    <location>
        <begin position="205"/>
        <end position="225"/>
    </location>
</feature>
<evidence type="ECO:0000256" key="4">
    <source>
        <dbReference type="ARBA" id="ARBA00022692"/>
    </source>
</evidence>
<dbReference type="GO" id="GO:0005886">
    <property type="term" value="C:plasma membrane"/>
    <property type="evidence" value="ECO:0007669"/>
    <property type="project" value="UniProtKB-SubCell"/>
</dbReference>
<dbReference type="GO" id="GO:0071916">
    <property type="term" value="F:dipeptide transmembrane transporter activity"/>
    <property type="evidence" value="ECO:0007669"/>
    <property type="project" value="TreeGrafter"/>
</dbReference>
<keyword evidence="5 7" id="KW-1133">Transmembrane helix</keyword>
<evidence type="ECO:0000313" key="10">
    <source>
        <dbReference type="Proteomes" id="UP000482960"/>
    </source>
</evidence>
<dbReference type="InterPro" id="IPR045621">
    <property type="entry name" value="BPD_transp_1_N"/>
</dbReference>
<evidence type="ECO:0000259" key="8">
    <source>
        <dbReference type="PROSITE" id="PS50928"/>
    </source>
</evidence>
<dbReference type="PANTHER" id="PTHR43163:SF6">
    <property type="entry name" value="DIPEPTIDE TRANSPORT SYSTEM PERMEASE PROTEIN DPPB-RELATED"/>
    <property type="match status" value="1"/>
</dbReference>
<dbReference type="Gene3D" id="1.10.3720.10">
    <property type="entry name" value="MetI-like"/>
    <property type="match status" value="1"/>
</dbReference>
<comment type="similarity">
    <text evidence="7">Belongs to the binding-protein-dependent transport system permease family.</text>
</comment>
<dbReference type="PANTHER" id="PTHR43163">
    <property type="entry name" value="DIPEPTIDE TRANSPORT SYSTEM PERMEASE PROTEIN DPPB-RELATED"/>
    <property type="match status" value="1"/>
</dbReference>
<dbReference type="RefSeq" id="WP_173083227.1">
    <property type="nucleotide sequence ID" value="NZ_BAABJB010000021.1"/>
</dbReference>
<feature type="transmembrane region" description="Helical" evidence="7">
    <location>
        <begin position="271"/>
        <end position="294"/>
    </location>
</feature>
<evidence type="ECO:0000256" key="3">
    <source>
        <dbReference type="ARBA" id="ARBA00022475"/>
    </source>
</evidence>
<comment type="caution">
    <text evidence="9">The sequence shown here is derived from an EMBL/GenBank/DDBJ whole genome shotgun (WGS) entry which is preliminary data.</text>
</comment>
<organism evidence="9 10">
    <name type="scientific">Phytohabitans rumicis</name>
    <dbReference type="NCBI Taxonomy" id="1076125"/>
    <lineage>
        <taxon>Bacteria</taxon>
        <taxon>Bacillati</taxon>
        <taxon>Actinomycetota</taxon>
        <taxon>Actinomycetes</taxon>
        <taxon>Micromonosporales</taxon>
        <taxon>Micromonosporaceae</taxon>
    </lineage>
</organism>
<reference evidence="9 10" key="1">
    <citation type="submission" date="2020-03" db="EMBL/GenBank/DDBJ databases">
        <title>Whole genome shotgun sequence of Phytohabitans rumicis NBRC 108638.</title>
        <authorList>
            <person name="Komaki H."/>
            <person name="Tamura T."/>
        </authorList>
    </citation>
    <scope>NUCLEOTIDE SEQUENCE [LARGE SCALE GENOMIC DNA]</scope>
    <source>
        <strain evidence="9 10">NBRC 108638</strain>
    </source>
</reference>
<evidence type="ECO:0000256" key="5">
    <source>
        <dbReference type="ARBA" id="ARBA00022989"/>
    </source>
</evidence>
<dbReference type="Pfam" id="PF19300">
    <property type="entry name" value="BPD_transp_1_N"/>
    <property type="match status" value="1"/>
</dbReference>
<feature type="transmembrane region" description="Helical" evidence="7">
    <location>
        <begin position="314"/>
        <end position="335"/>
    </location>
</feature>
<gene>
    <name evidence="9" type="ORF">Prum_092370</name>
</gene>
<keyword evidence="3" id="KW-1003">Cell membrane</keyword>
<dbReference type="Proteomes" id="UP000482960">
    <property type="component" value="Unassembled WGS sequence"/>
</dbReference>
<keyword evidence="10" id="KW-1185">Reference proteome</keyword>
<dbReference type="Pfam" id="PF00528">
    <property type="entry name" value="BPD_transp_1"/>
    <property type="match status" value="1"/>
</dbReference>
<sequence length="353" mass="38527">MIRRDRARRALDRHRWWFTRLLWLPVHTILFAAAVFFLVFALPGDPVLSMTNGRLTGEQLEQARARFGLTDSIWEQFARFMSDVLHLDLGTSMASGKPVLGEIITVLPATIELAVIGLTVTVLIALAGSFVLLARPHGFTSRVLRRYMDLAGALPDFVVGILLIVVFYTVLHIAPAPIGRFDPLLEEPNRITGFPLLDAVLDGNVAVATSMAGHLVLPVLALALYQSPVLMRLLSHAMHQAAQAPPTIFRISCGVRRRDVWLSILRRSLPAMVSMLGTMLGTLLGGAIVLEQLFGFGGLGKYLVSAVTLADATAIRGFLIVVGALTLVLFVLVDLTNMLLDPRRRPGSTGAER</sequence>
<feature type="transmembrane region" description="Helical" evidence="7">
    <location>
        <begin position="154"/>
        <end position="174"/>
    </location>
</feature>
<keyword evidence="2 7" id="KW-0813">Transport</keyword>
<feature type="transmembrane region" description="Helical" evidence="7">
    <location>
        <begin position="113"/>
        <end position="133"/>
    </location>
</feature>
<protein>
    <submittedName>
        <fullName evidence="9">Peptide ABC transporter permease</fullName>
    </submittedName>
</protein>
<name>A0A6V8LS68_9ACTN</name>
<keyword evidence="6 7" id="KW-0472">Membrane</keyword>
<keyword evidence="4 7" id="KW-0812">Transmembrane</keyword>
<dbReference type="InterPro" id="IPR000515">
    <property type="entry name" value="MetI-like"/>
</dbReference>
<dbReference type="PROSITE" id="PS50928">
    <property type="entry name" value="ABC_TM1"/>
    <property type="match status" value="1"/>
</dbReference>
<comment type="subcellular location">
    <subcellularLocation>
        <location evidence="1 7">Cell membrane</location>
        <topology evidence="1 7">Multi-pass membrane protein</topology>
    </subcellularLocation>
</comment>
<evidence type="ECO:0000256" key="7">
    <source>
        <dbReference type="RuleBase" id="RU363032"/>
    </source>
</evidence>
<evidence type="ECO:0000313" key="9">
    <source>
        <dbReference type="EMBL" id="GFJ95595.1"/>
    </source>
</evidence>
<evidence type="ECO:0000256" key="2">
    <source>
        <dbReference type="ARBA" id="ARBA00022448"/>
    </source>
</evidence>
<accession>A0A6V8LS68</accession>
<dbReference type="AlphaFoldDB" id="A0A6V8LS68"/>
<feature type="transmembrane region" description="Helical" evidence="7">
    <location>
        <begin position="21"/>
        <end position="42"/>
    </location>
</feature>
<feature type="domain" description="ABC transmembrane type-1" evidence="8">
    <location>
        <begin position="107"/>
        <end position="340"/>
    </location>
</feature>
<evidence type="ECO:0000256" key="6">
    <source>
        <dbReference type="ARBA" id="ARBA00023136"/>
    </source>
</evidence>
<proteinExistence type="inferred from homology"/>
<dbReference type="InterPro" id="IPR035906">
    <property type="entry name" value="MetI-like_sf"/>
</dbReference>